<proteinExistence type="predicted"/>
<name>A0AAJ6P787_9CYAN</name>
<sequence length="129" mass="13362">MPKGVKLGPRVTVEFAAAKRGSKKTGTQGGSARYVYILKSTAEALGLKVVPAAGVKNKKGTTIAVRGSSGAGSIKVPIGDGKDGKQKYKSIPVPGGATINEIRQFLSKASKKPQSFVSVDGRTYPLSTK</sequence>
<dbReference type="KEGG" id="hbq:QI031_16210"/>
<evidence type="ECO:0000313" key="2">
    <source>
        <dbReference type="Proteomes" id="UP001223520"/>
    </source>
</evidence>
<dbReference type="RefSeq" id="WP_281480696.1">
    <property type="nucleotide sequence ID" value="NZ_CP124543.1"/>
</dbReference>
<protein>
    <submittedName>
        <fullName evidence="1">Uncharacterized protein</fullName>
    </submittedName>
</protein>
<dbReference type="Proteomes" id="UP001223520">
    <property type="component" value="Chromosome"/>
</dbReference>
<evidence type="ECO:0000313" key="1">
    <source>
        <dbReference type="EMBL" id="WGV23370.1"/>
    </source>
</evidence>
<dbReference type="AlphaFoldDB" id="A0AAJ6P787"/>
<gene>
    <name evidence="1" type="ORF">QI031_16210</name>
</gene>
<accession>A0AAJ6P787</accession>
<dbReference type="EMBL" id="CP124543">
    <property type="protein sequence ID" value="WGV23370.1"/>
    <property type="molecule type" value="Genomic_DNA"/>
</dbReference>
<organism evidence="1 2">
    <name type="scientific">Halotia branconii CENA392</name>
    <dbReference type="NCBI Taxonomy" id="1539056"/>
    <lineage>
        <taxon>Bacteria</taxon>
        <taxon>Bacillati</taxon>
        <taxon>Cyanobacteriota</taxon>
        <taxon>Cyanophyceae</taxon>
        <taxon>Nostocales</taxon>
        <taxon>Nodulariaceae</taxon>
        <taxon>Halotia</taxon>
    </lineage>
</organism>
<keyword evidence="2" id="KW-1185">Reference proteome</keyword>
<reference evidence="1 2" key="1">
    <citation type="journal article" date="2023" name="Limnol Oceanogr Lett">
        <title>Environmental adaptations by the intertidal Antarctic cyanobacterium Halotia branconii CENA392 as revealed using long-read genome sequencing.</title>
        <authorList>
            <person name="Dextro R.B."/>
            <person name="Delbaje E."/>
            <person name="Freitas P.N.N."/>
            <person name="Geraldes V."/>
            <person name="Pinto E."/>
            <person name="Long P.F."/>
            <person name="Fiore M.F."/>
        </authorList>
    </citation>
    <scope>NUCLEOTIDE SEQUENCE [LARGE SCALE GENOMIC DNA]</scope>
    <source>
        <strain evidence="1 2">CENA392</strain>
    </source>
</reference>